<sequence>MFLRIQLAYSVVLGGVSDRRPAIRDCVPSLLSWNRCQLGPLLLRHLHLLLSSACSHFCGFDSLDTRMRCLLITHQLEVLECGPCINDELQVVDRSFGFGASAAELAATGVHPCRSIVGCG</sequence>
<name>A0A2R6XI39_MARPO</name>
<dbReference type="EMBL" id="KZ772685">
    <property type="protein sequence ID" value="PTQ45762.1"/>
    <property type="molecule type" value="Genomic_DNA"/>
</dbReference>
<evidence type="ECO:0000313" key="2">
    <source>
        <dbReference type="Proteomes" id="UP000244005"/>
    </source>
</evidence>
<reference evidence="2" key="1">
    <citation type="journal article" date="2017" name="Cell">
        <title>Insights into land plant evolution garnered from the Marchantia polymorpha genome.</title>
        <authorList>
            <person name="Bowman J.L."/>
            <person name="Kohchi T."/>
            <person name="Yamato K.T."/>
            <person name="Jenkins J."/>
            <person name="Shu S."/>
            <person name="Ishizaki K."/>
            <person name="Yamaoka S."/>
            <person name="Nishihama R."/>
            <person name="Nakamura Y."/>
            <person name="Berger F."/>
            <person name="Adam C."/>
            <person name="Aki S.S."/>
            <person name="Althoff F."/>
            <person name="Araki T."/>
            <person name="Arteaga-Vazquez M.A."/>
            <person name="Balasubrmanian S."/>
            <person name="Barry K."/>
            <person name="Bauer D."/>
            <person name="Boehm C.R."/>
            <person name="Briginshaw L."/>
            <person name="Caballero-Perez J."/>
            <person name="Catarino B."/>
            <person name="Chen F."/>
            <person name="Chiyoda S."/>
            <person name="Chovatia M."/>
            <person name="Davies K.M."/>
            <person name="Delmans M."/>
            <person name="Demura T."/>
            <person name="Dierschke T."/>
            <person name="Dolan L."/>
            <person name="Dorantes-Acosta A.E."/>
            <person name="Eklund D.M."/>
            <person name="Florent S.N."/>
            <person name="Flores-Sandoval E."/>
            <person name="Fujiyama A."/>
            <person name="Fukuzawa H."/>
            <person name="Galik B."/>
            <person name="Grimanelli D."/>
            <person name="Grimwood J."/>
            <person name="Grossniklaus U."/>
            <person name="Hamada T."/>
            <person name="Haseloff J."/>
            <person name="Hetherington A.J."/>
            <person name="Higo A."/>
            <person name="Hirakawa Y."/>
            <person name="Hundley H.N."/>
            <person name="Ikeda Y."/>
            <person name="Inoue K."/>
            <person name="Inoue S.I."/>
            <person name="Ishida S."/>
            <person name="Jia Q."/>
            <person name="Kakita M."/>
            <person name="Kanazawa T."/>
            <person name="Kawai Y."/>
            <person name="Kawashima T."/>
            <person name="Kennedy M."/>
            <person name="Kinose K."/>
            <person name="Kinoshita T."/>
            <person name="Kohara Y."/>
            <person name="Koide E."/>
            <person name="Komatsu K."/>
            <person name="Kopischke S."/>
            <person name="Kubo M."/>
            <person name="Kyozuka J."/>
            <person name="Lagercrantz U."/>
            <person name="Lin S.S."/>
            <person name="Lindquist E."/>
            <person name="Lipzen A.M."/>
            <person name="Lu C.W."/>
            <person name="De Luna E."/>
            <person name="Martienssen R.A."/>
            <person name="Minamino N."/>
            <person name="Mizutani M."/>
            <person name="Mizutani M."/>
            <person name="Mochizuki N."/>
            <person name="Monte I."/>
            <person name="Mosher R."/>
            <person name="Nagasaki H."/>
            <person name="Nakagami H."/>
            <person name="Naramoto S."/>
            <person name="Nishitani K."/>
            <person name="Ohtani M."/>
            <person name="Okamoto T."/>
            <person name="Okumura M."/>
            <person name="Phillips J."/>
            <person name="Pollak B."/>
            <person name="Reinders A."/>
            <person name="Rovekamp M."/>
            <person name="Sano R."/>
            <person name="Sawa S."/>
            <person name="Schmid M.W."/>
            <person name="Shirakawa M."/>
            <person name="Solano R."/>
            <person name="Spunde A."/>
            <person name="Suetsugu N."/>
            <person name="Sugano S."/>
            <person name="Sugiyama A."/>
            <person name="Sun R."/>
            <person name="Suzuki Y."/>
            <person name="Takenaka M."/>
            <person name="Takezawa D."/>
            <person name="Tomogane H."/>
            <person name="Tsuzuki M."/>
            <person name="Ueda T."/>
            <person name="Umeda M."/>
            <person name="Ward J.M."/>
            <person name="Watanabe Y."/>
            <person name="Yazaki K."/>
            <person name="Yokoyama R."/>
            <person name="Yoshitake Y."/>
            <person name="Yotsui I."/>
            <person name="Zachgo S."/>
            <person name="Schmutz J."/>
        </authorList>
    </citation>
    <scope>NUCLEOTIDE SEQUENCE [LARGE SCALE GENOMIC DNA]</scope>
    <source>
        <strain evidence="2">Tak-1</strain>
    </source>
</reference>
<gene>
    <name evidence="1" type="ORF">MARPO_0013s0020</name>
</gene>
<dbReference type="Proteomes" id="UP000244005">
    <property type="component" value="Unassembled WGS sequence"/>
</dbReference>
<accession>A0A2R6XI39</accession>
<reference evidence="1" key="2">
    <citation type="submission" date="2017-12" db="EMBL/GenBank/DDBJ databases">
        <title>WGS assembly of Marchantia polymorpha.</title>
        <authorList>
            <person name="Bowman J.L."/>
            <person name="Kohchi T."/>
            <person name="Yamato K.T."/>
            <person name="Jenkins J."/>
            <person name="Shu S."/>
            <person name="Ishizaki K."/>
            <person name="Yamaoka S."/>
            <person name="Nishihama R."/>
            <person name="Nakamura Y."/>
            <person name="Berger F."/>
            <person name="Adam C."/>
            <person name="Aki S.S."/>
            <person name="Althoff F."/>
            <person name="Araki T."/>
            <person name="Arteaga-Vazquez M.A."/>
            <person name="Balasubrmanian S."/>
            <person name="Bauer D."/>
            <person name="Boehm C.R."/>
            <person name="Briginshaw L."/>
            <person name="Caballero-Perez J."/>
            <person name="Catarino B."/>
            <person name="Chen F."/>
            <person name="Chiyoda S."/>
            <person name="Chovatia M."/>
            <person name="Davies K.M."/>
            <person name="Delmans M."/>
            <person name="Demura T."/>
            <person name="Dierschke T."/>
            <person name="Dolan L."/>
            <person name="Dorantes-Acosta A.E."/>
            <person name="Eklund D.M."/>
            <person name="Florent S.N."/>
            <person name="Flores-Sandoval E."/>
            <person name="Fujiyama A."/>
            <person name="Fukuzawa H."/>
            <person name="Galik B."/>
            <person name="Grimanelli D."/>
            <person name="Grimwood J."/>
            <person name="Grossniklaus U."/>
            <person name="Hamada T."/>
            <person name="Haseloff J."/>
            <person name="Hetherington A.J."/>
            <person name="Higo A."/>
            <person name="Hirakawa Y."/>
            <person name="Hundley H.N."/>
            <person name="Ikeda Y."/>
            <person name="Inoue K."/>
            <person name="Inoue S."/>
            <person name="Ishida S."/>
            <person name="Jia Q."/>
            <person name="Kakita M."/>
            <person name="Kanazawa T."/>
            <person name="Kawai Y."/>
            <person name="Kawashima T."/>
            <person name="Kennedy M."/>
            <person name="Kinose K."/>
            <person name="Kinoshita T."/>
            <person name="Kohara Y."/>
            <person name="Koide E."/>
            <person name="Komatsu K."/>
            <person name="Kopischke S."/>
            <person name="Kubo M."/>
            <person name="Kyozuka J."/>
            <person name="Lagercrantz U."/>
            <person name="Lin S.S."/>
            <person name="Lindquist E."/>
            <person name="Lipzen A.M."/>
            <person name="Lu C."/>
            <person name="Luna E.D."/>
            <person name="Martienssen R.A."/>
            <person name="Minamino N."/>
            <person name="Mizutani M."/>
            <person name="Mizutani M."/>
            <person name="Mochizuki N."/>
            <person name="Monte I."/>
            <person name="Mosher R."/>
            <person name="Nagasaki H."/>
            <person name="Nakagami H."/>
            <person name="Naramoto S."/>
            <person name="Nishitani K."/>
            <person name="Ohtani M."/>
            <person name="Okamoto T."/>
            <person name="Okumura M."/>
            <person name="Phillips J."/>
            <person name="Pollak B."/>
            <person name="Reinders A."/>
            <person name="Roevekamp M."/>
            <person name="Sano R."/>
            <person name="Sawa S."/>
            <person name="Schmid M.W."/>
            <person name="Shirakawa M."/>
            <person name="Solano R."/>
            <person name="Spunde A."/>
            <person name="Suetsugu N."/>
            <person name="Sugano S."/>
            <person name="Sugiyama A."/>
            <person name="Sun R."/>
            <person name="Suzuki Y."/>
            <person name="Takenaka M."/>
            <person name="Takezawa D."/>
            <person name="Tomogane H."/>
            <person name="Tsuzuki M."/>
            <person name="Ueda T."/>
            <person name="Umeda M."/>
            <person name="Ward J.M."/>
            <person name="Watanabe Y."/>
            <person name="Yazaki K."/>
            <person name="Yokoyama R."/>
            <person name="Yoshitake Y."/>
            <person name="Yotsui I."/>
            <person name="Zachgo S."/>
            <person name="Schmutz J."/>
        </authorList>
    </citation>
    <scope>NUCLEOTIDE SEQUENCE [LARGE SCALE GENOMIC DNA]</scope>
    <source>
        <strain evidence="1">Tak-1</strain>
    </source>
</reference>
<dbReference type="EMBL" id="KZ772685">
    <property type="protein sequence ID" value="PTQ45761.1"/>
    <property type="molecule type" value="Genomic_DNA"/>
</dbReference>
<keyword evidence="2" id="KW-1185">Reference proteome</keyword>
<protein>
    <submittedName>
        <fullName evidence="1">Uncharacterized protein</fullName>
    </submittedName>
</protein>
<organism evidence="1 2">
    <name type="scientific">Marchantia polymorpha</name>
    <name type="common">Common liverwort</name>
    <name type="synonym">Marchantia aquatica</name>
    <dbReference type="NCBI Taxonomy" id="3197"/>
    <lineage>
        <taxon>Eukaryota</taxon>
        <taxon>Viridiplantae</taxon>
        <taxon>Streptophyta</taxon>
        <taxon>Embryophyta</taxon>
        <taxon>Marchantiophyta</taxon>
        <taxon>Marchantiopsida</taxon>
        <taxon>Marchantiidae</taxon>
        <taxon>Marchantiales</taxon>
        <taxon>Marchantiaceae</taxon>
        <taxon>Marchantia</taxon>
    </lineage>
</organism>
<dbReference type="AlphaFoldDB" id="A0A2R6XI39"/>
<evidence type="ECO:0000313" key="1">
    <source>
        <dbReference type="EMBL" id="PTQ45762.1"/>
    </source>
</evidence>
<proteinExistence type="predicted"/>